<dbReference type="OrthoDB" id="5818996at2759"/>
<comment type="caution">
    <text evidence="2">The sequence shown here is derived from an EMBL/GenBank/DDBJ whole genome shotgun (WGS) entry which is preliminary data.</text>
</comment>
<evidence type="ECO:0000313" key="3">
    <source>
        <dbReference type="Proteomes" id="UP000218231"/>
    </source>
</evidence>
<evidence type="ECO:0000256" key="1">
    <source>
        <dbReference type="SAM" id="Phobius"/>
    </source>
</evidence>
<feature type="transmembrane region" description="Helical" evidence="1">
    <location>
        <begin position="89"/>
        <end position="110"/>
    </location>
</feature>
<sequence length="200" mass="22344">MPVYGRTPIALVTSAEDNQPMSSTSTVQEILIESAPDDEVQISNGDRKTVVIESNESVDRSSIACPINMTKVKEIVEDLPPEVKETAKYSGLVISSLLGLFFTVVFYRYLRHVFMPEENGLFCWLFAGPFSPMFDALCYPQRENMFIEISKESQQLAGEVTHEVGNLFTSMIDGFCAFGTIFHAIFGATFEAVRLFVKPM</sequence>
<evidence type="ECO:0000313" key="2">
    <source>
        <dbReference type="EMBL" id="PAV62080.1"/>
    </source>
</evidence>
<reference evidence="2 3" key="1">
    <citation type="journal article" date="2017" name="Curr. Biol.">
        <title>Genome architecture and evolution of a unichromosomal asexual nematode.</title>
        <authorList>
            <person name="Fradin H."/>
            <person name="Zegar C."/>
            <person name="Gutwein M."/>
            <person name="Lucas J."/>
            <person name="Kovtun M."/>
            <person name="Corcoran D."/>
            <person name="Baugh L.R."/>
            <person name="Kiontke K."/>
            <person name="Gunsalus K."/>
            <person name="Fitch D.H."/>
            <person name="Piano F."/>
        </authorList>
    </citation>
    <scope>NUCLEOTIDE SEQUENCE [LARGE SCALE GENOMIC DNA]</scope>
    <source>
        <strain evidence="2">PF1309</strain>
    </source>
</reference>
<name>A0A2A2JK16_9BILA</name>
<keyword evidence="1" id="KW-0812">Transmembrane</keyword>
<organism evidence="2 3">
    <name type="scientific">Diploscapter pachys</name>
    <dbReference type="NCBI Taxonomy" id="2018661"/>
    <lineage>
        <taxon>Eukaryota</taxon>
        <taxon>Metazoa</taxon>
        <taxon>Ecdysozoa</taxon>
        <taxon>Nematoda</taxon>
        <taxon>Chromadorea</taxon>
        <taxon>Rhabditida</taxon>
        <taxon>Rhabditina</taxon>
        <taxon>Rhabditomorpha</taxon>
        <taxon>Rhabditoidea</taxon>
        <taxon>Rhabditidae</taxon>
        <taxon>Diploscapter</taxon>
    </lineage>
</organism>
<dbReference type="EMBL" id="LIAE01010386">
    <property type="protein sequence ID" value="PAV62080.1"/>
    <property type="molecule type" value="Genomic_DNA"/>
</dbReference>
<keyword evidence="1" id="KW-0472">Membrane</keyword>
<dbReference type="AlphaFoldDB" id="A0A2A2JK16"/>
<accession>A0A2A2JK16</accession>
<keyword evidence="1" id="KW-1133">Transmembrane helix</keyword>
<gene>
    <name evidence="2" type="ORF">WR25_07486</name>
</gene>
<keyword evidence="3" id="KW-1185">Reference proteome</keyword>
<dbReference type="Proteomes" id="UP000218231">
    <property type="component" value="Unassembled WGS sequence"/>
</dbReference>
<protein>
    <submittedName>
        <fullName evidence="2">Uncharacterized protein</fullName>
    </submittedName>
</protein>
<proteinExistence type="predicted"/>